<dbReference type="EMBL" id="CP003051">
    <property type="protein sequence ID" value="AGA90041.1"/>
    <property type="molecule type" value="Genomic_DNA"/>
</dbReference>
<name>L0GVQ1_9GAMM</name>
<dbReference type="KEGG" id="tmb:Thimo_1244"/>
<evidence type="ECO:0000313" key="2">
    <source>
        <dbReference type="EMBL" id="AGA90041.1"/>
    </source>
</evidence>
<dbReference type="OrthoDB" id="6198507at2"/>
<organism evidence="2 3">
    <name type="scientific">Thioflavicoccus mobilis 8321</name>
    <dbReference type="NCBI Taxonomy" id="765912"/>
    <lineage>
        <taxon>Bacteria</taxon>
        <taxon>Pseudomonadati</taxon>
        <taxon>Pseudomonadota</taxon>
        <taxon>Gammaproteobacteria</taxon>
        <taxon>Chromatiales</taxon>
        <taxon>Chromatiaceae</taxon>
        <taxon>Thioflavicoccus</taxon>
    </lineage>
</organism>
<dbReference type="HOGENOM" id="CLU_070058_2_0_6"/>
<reference evidence="2 3" key="1">
    <citation type="submission" date="2011-09" db="EMBL/GenBank/DDBJ databases">
        <title>Complete sequence of chromosome of Thioflavicoccus mobilis 8321.</title>
        <authorList>
            <consortium name="US DOE Joint Genome Institute"/>
            <person name="Lucas S."/>
            <person name="Han J."/>
            <person name="Lapidus A."/>
            <person name="Cheng J.-F."/>
            <person name="Goodwin L."/>
            <person name="Pitluck S."/>
            <person name="Peters L."/>
            <person name="Ovchinnikova G."/>
            <person name="Lu M."/>
            <person name="Detter J.C."/>
            <person name="Han C."/>
            <person name="Tapia R."/>
            <person name="Land M."/>
            <person name="Hauser L."/>
            <person name="Kyrpides N."/>
            <person name="Ivanova N."/>
            <person name="Pagani I."/>
            <person name="Vogl K."/>
            <person name="Liu Z."/>
            <person name="Imhoff J."/>
            <person name="Thiel V."/>
            <person name="Frigaard N.-U."/>
            <person name="Bryant D."/>
            <person name="Woyke T."/>
        </authorList>
    </citation>
    <scope>NUCLEOTIDE SEQUENCE [LARGE SCALE GENOMIC DNA]</scope>
    <source>
        <strain evidence="2 3">8321</strain>
    </source>
</reference>
<protein>
    <recommendedName>
        <fullName evidence="4">DUF4390 domain-containing protein</fullName>
    </recommendedName>
</protein>
<dbReference type="RefSeq" id="WP_015280185.1">
    <property type="nucleotide sequence ID" value="NC_019940.1"/>
</dbReference>
<dbReference type="STRING" id="765912.Thimo_1244"/>
<dbReference type="Proteomes" id="UP000010816">
    <property type="component" value="Chromosome"/>
</dbReference>
<proteinExistence type="predicted"/>
<feature type="chain" id="PRO_5003943153" description="DUF4390 domain-containing protein" evidence="1">
    <location>
        <begin position="29"/>
        <end position="189"/>
    </location>
</feature>
<accession>L0GVQ1</accession>
<dbReference type="AlphaFoldDB" id="L0GVQ1"/>
<evidence type="ECO:0000313" key="3">
    <source>
        <dbReference type="Proteomes" id="UP000010816"/>
    </source>
</evidence>
<keyword evidence="3" id="KW-1185">Reference proteome</keyword>
<evidence type="ECO:0008006" key="4">
    <source>
        <dbReference type="Google" id="ProtNLM"/>
    </source>
</evidence>
<gene>
    <name evidence="2" type="ORF">Thimo_1244</name>
</gene>
<dbReference type="InterPro" id="IPR025500">
    <property type="entry name" value="DUF4390"/>
</dbReference>
<evidence type="ECO:0000256" key="1">
    <source>
        <dbReference type="SAM" id="SignalP"/>
    </source>
</evidence>
<keyword evidence="1" id="KW-0732">Signal</keyword>
<dbReference type="eggNOG" id="ENOG502ZZV8">
    <property type="taxonomic scope" value="Bacteria"/>
</dbReference>
<dbReference type="Pfam" id="PF14334">
    <property type="entry name" value="DUF4390"/>
    <property type="match status" value="1"/>
</dbReference>
<sequence length="189" mass="21576">MIRPLHRPRLPVFLCAIWLATLSLAVAAAEIQVENISIRLEDGVYVMDGHIGFGLSDTALEALDNGVPLTFELHVQVRRDGAWIWEESLYDQRVRKTIRYKPLSERYSIDEPVGDGNSFVTRDAALAALGTLRGFRLVEKGELDPDKHYQVHVHVALDIDELPLPLRPLAYLKPSWKLESKWSKWPLER</sequence>
<feature type="signal peptide" evidence="1">
    <location>
        <begin position="1"/>
        <end position="28"/>
    </location>
</feature>